<dbReference type="RefSeq" id="WP_106514149.1">
    <property type="nucleotide sequence ID" value="NZ_PXYI01000005.1"/>
</dbReference>
<dbReference type="OrthoDB" id="9780180at2"/>
<evidence type="ECO:0000313" key="2">
    <source>
        <dbReference type="Proteomes" id="UP000241167"/>
    </source>
</evidence>
<evidence type="ECO:0000313" key="1">
    <source>
        <dbReference type="EMBL" id="PSJ38953.1"/>
    </source>
</evidence>
<name>A0A2P7QLU9_9SPHN</name>
<reference evidence="1 2" key="1">
    <citation type="submission" date="2018-03" db="EMBL/GenBank/DDBJ databases">
        <title>The draft genome of Sphingosinicella sp. GL-C-18.</title>
        <authorList>
            <person name="Liu L."/>
            <person name="Li L."/>
            <person name="Liang L."/>
            <person name="Zhang X."/>
            <person name="Wang T."/>
        </authorList>
    </citation>
    <scope>NUCLEOTIDE SEQUENCE [LARGE SCALE GENOMIC DNA]</scope>
    <source>
        <strain evidence="1 2">GL-C-18</strain>
    </source>
</reference>
<dbReference type="EMBL" id="PXYI01000005">
    <property type="protein sequence ID" value="PSJ38953.1"/>
    <property type="molecule type" value="Genomic_DNA"/>
</dbReference>
<keyword evidence="2" id="KW-1185">Reference proteome</keyword>
<gene>
    <name evidence="1" type="ORF">C7I55_16705</name>
</gene>
<comment type="caution">
    <text evidence="1">The sequence shown here is derived from an EMBL/GenBank/DDBJ whole genome shotgun (WGS) entry which is preliminary data.</text>
</comment>
<sequence>MRTYSIVIVTAEGAETRRYVRYDNDLQVIRDWLRVPGAQSVRILCGDRPLASNYEQYALAA</sequence>
<proteinExistence type="predicted"/>
<accession>A0A2P7QLU9</accession>
<organism evidence="1 2">
    <name type="scientific">Allosphingosinicella deserti</name>
    <dbReference type="NCBI Taxonomy" id="2116704"/>
    <lineage>
        <taxon>Bacteria</taxon>
        <taxon>Pseudomonadati</taxon>
        <taxon>Pseudomonadota</taxon>
        <taxon>Alphaproteobacteria</taxon>
        <taxon>Sphingomonadales</taxon>
        <taxon>Sphingomonadaceae</taxon>
        <taxon>Allosphingosinicella</taxon>
    </lineage>
</organism>
<protein>
    <submittedName>
        <fullName evidence="1">Uncharacterized protein</fullName>
    </submittedName>
</protein>
<dbReference type="AlphaFoldDB" id="A0A2P7QLU9"/>
<dbReference type="Proteomes" id="UP000241167">
    <property type="component" value="Unassembled WGS sequence"/>
</dbReference>